<dbReference type="RefSeq" id="WP_067516218.1">
    <property type="nucleotide sequence ID" value="NZ_JABELX010000014.1"/>
</dbReference>
<feature type="region of interest" description="Disordered" evidence="1">
    <location>
        <begin position="261"/>
        <end position="281"/>
    </location>
</feature>
<dbReference type="Proteomes" id="UP000586827">
    <property type="component" value="Unassembled WGS sequence"/>
</dbReference>
<reference evidence="2 3" key="1">
    <citation type="submission" date="2020-05" db="EMBL/GenBank/DDBJ databases">
        <title>MicrobeNet Type strains.</title>
        <authorList>
            <person name="Nicholson A.C."/>
        </authorList>
    </citation>
    <scope>NUCLEOTIDE SEQUENCE [LARGE SCALE GENOMIC DNA]</scope>
    <source>
        <strain evidence="2 3">JCM 3224</strain>
    </source>
</reference>
<evidence type="ECO:0000256" key="1">
    <source>
        <dbReference type="SAM" id="MobiDB-lite"/>
    </source>
</evidence>
<proteinExistence type="predicted"/>
<organism evidence="2 3">
    <name type="scientific">Nocardia uniformis</name>
    <dbReference type="NCBI Taxonomy" id="53432"/>
    <lineage>
        <taxon>Bacteria</taxon>
        <taxon>Bacillati</taxon>
        <taxon>Actinomycetota</taxon>
        <taxon>Actinomycetes</taxon>
        <taxon>Mycobacteriales</taxon>
        <taxon>Nocardiaceae</taxon>
        <taxon>Nocardia</taxon>
    </lineage>
</organism>
<gene>
    <name evidence="2" type="ORF">HLB23_32410</name>
</gene>
<evidence type="ECO:0000313" key="2">
    <source>
        <dbReference type="EMBL" id="NNH74498.1"/>
    </source>
</evidence>
<name>A0A849C9W5_9NOCA</name>
<dbReference type="AlphaFoldDB" id="A0A849C9W5"/>
<dbReference type="EMBL" id="JABELX010000014">
    <property type="protein sequence ID" value="NNH74498.1"/>
    <property type="molecule type" value="Genomic_DNA"/>
</dbReference>
<comment type="caution">
    <text evidence="2">The sequence shown here is derived from an EMBL/GenBank/DDBJ whole genome shotgun (WGS) entry which is preliminary data.</text>
</comment>
<feature type="region of interest" description="Disordered" evidence="1">
    <location>
        <begin position="1"/>
        <end position="21"/>
    </location>
</feature>
<evidence type="ECO:0000313" key="3">
    <source>
        <dbReference type="Proteomes" id="UP000586827"/>
    </source>
</evidence>
<protein>
    <submittedName>
        <fullName evidence="2">Uncharacterized protein</fullName>
    </submittedName>
</protein>
<feature type="compositionally biased region" description="Polar residues" evidence="1">
    <location>
        <begin position="270"/>
        <end position="281"/>
    </location>
</feature>
<keyword evidence="3" id="KW-1185">Reference proteome</keyword>
<accession>A0A849C9W5</accession>
<sequence length="281" mass="29957">MSDGAVDPAAGQSFAAAGHDDPAATHEQYLRAFRHTGVSREQLRDLLEAVDGFLDSITPRADEHAPTGGWAPESTALAFQIGRAVEQVLAERDAADREKLRRREIRDRLITALDAVLDCLRSLPDLAEAEVDLGTTAINEGFQVYEDGSVRTTPAQEFGADPGELEQRRFELDERMTDAVAKRTGLMNETAEVLTEQLGVAPDGIGLPWVLVAAAAGGLDISEPFEFAAHHLPSSPLRELVVQLVADIELAAALEAGGDMVAGGTKTLDSESSSGDTESVE</sequence>